<sequence>MENNIFLHELNLFNKVNFSECLKDLKGGKNLLLGYLSTYWDKWIKVSRIEISGELNTQFVYTLSFIPFVEDMEKELNKVNKNNPYIDDLTDTYIWEFINEFQEIIINYFERLGYIQKDNQLIDPLNLYSKGFFTSSDNILTFIWVTSLED</sequence>
<organism evidence="1">
    <name type="scientific">Myoviridae sp. ct3Pt8</name>
    <dbReference type="NCBI Taxonomy" id="2826608"/>
    <lineage>
        <taxon>Viruses</taxon>
        <taxon>Duplodnaviria</taxon>
        <taxon>Heunggongvirae</taxon>
        <taxon>Uroviricota</taxon>
        <taxon>Caudoviricetes</taxon>
    </lineage>
</organism>
<name>A0A8S5MMF6_9CAUD</name>
<protein>
    <submittedName>
        <fullName evidence="1">Uncharacterized protein</fullName>
    </submittedName>
</protein>
<proteinExistence type="predicted"/>
<reference evidence="1" key="1">
    <citation type="journal article" date="2021" name="Proc. Natl. Acad. Sci. U.S.A.">
        <title>A Catalog of Tens of Thousands of Viruses from Human Metagenomes Reveals Hidden Associations with Chronic Diseases.</title>
        <authorList>
            <person name="Tisza M.J."/>
            <person name="Buck C.B."/>
        </authorList>
    </citation>
    <scope>NUCLEOTIDE SEQUENCE</scope>
    <source>
        <strain evidence="1">Ct3Pt8</strain>
    </source>
</reference>
<accession>A0A8S5MMF6</accession>
<evidence type="ECO:0000313" key="1">
    <source>
        <dbReference type="EMBL" id="DAD83388.1"/>
    </source>
</evidence>
<dbReference type="EMBL" id="BK014935">
    <property type="protein sequence ID" value="DAD83388.1"/>
    <property type="molecule type" value="Genomic_DNA"/>
</dbReference>